<proteinExistence type="predicted"/>
<gene>
    <name evidence="1" type="ORF">UFOPK2992_01385</name>
</gene>
<dbReference type="AlphaFoldDB" id="A0A6J6YI57"/>
<protein>
    <submittedName>
        <fullName evidence="1">Unannotated protein</fullName>
    </submittedName>
</protein>
<name>A0A6J6YI57_9ZZZZ</name>
<accession>A0A6J6YI57</accession>
<sequence>MSGERREVRATLEFFQDLDRQLHGERGPNGEPSTNDFQTFELLQIVERFASGFDDLPELILGRRDYRVLISTGVLVRAYSVVGQLGRDGAVELVSLEIDTGHDWA</sequence>
<evidence type="ECO:0000313" key="1">
    <source>
        <dbReference type="EMBL" id="CAB4807953.1"/>
    </source>
</evidence>
<dbReference type="EMBL" id="CAFAAI010000256">
    <property type="protein sequence ID" value="CAB4807953.1"/>
    <property type="molecule type" value="Genomic_DNA"/>
</dbReference>
<reference evidence="1" key="1">
    <citation type="submission" date="2020-05" db="EMBL/GenBank/DDBJ databases">
        <authorList>
            <person name="Chiriac C."/>
            <person name="Salcher M."/>
            <person name="Ghai R."/>
            <person name="Kavagutti S V."/>
        </authorList>
    </citation>
    <scope>NUCLEOTIDE SEQUENCE</scope>
</reference>
<organism evidence="1">
    <name type="scientific">freshwater metagenome</name>
    <dbReference type="NCBI Taxonomy" id="449393"/>
    <lineage>
        <taxon>unclassified sequences</taxon>
        <taxon>metagenomes</taxon>
        <taxon>ecological metagenomes</taxon>
    </lineage>
</organism>